<feature type="signal peptide" evidence="6">
    <location>
        <begin position="1"/>
        <end position="21"/>
    </location>
</feature>
<feature type="region of interest" description="Disordered" evidence="7">
    <location>
        <begin position="26"/>
        <end position="118"/>
    </location>
</feature>
<accession>A0ABX2QEE6</accession>
<evidence type="ECO:0000256" key="5">
    <source>
        <dbReference type="ARBA" id="ARBA00023136"/>
    </source>
</evidence>
<keyword evidence="6" id="KW-0973">c-di-GMP</keyword>
<feature type="compositionally biased region" description="Pro residues" evidence="7">
    <location>
        <begin position="65"/>
        <end position="82"/>
    </location>
</feature>
<evidence type="ECO:0000313" key="8">
    <source>
        <dbReference type="EMBL" id="NVP56142.1"/>
    </source>
</evidence>
<evidence type="ECO:0000256" key="6">
    <source>
        <dbReference type="RuleBase" id="RU365021"/>
    </source>
</evidence>
<dbReference type="Proteomes" id="UP000659172">
    <property type="component" value="Unassembled WGS sequence"/>
</dbReference>
<feature type="compositionally biased region" description="Pro residues" evidence="7">
    <location>
        <begin position="43"/>
        <end position="56"/>
    </location>
</feature>
<comment type="subcellular location">
    <subcellularLocation>
        <location evidence="6">Cell inner membrane</location>
    </subcellularLocation>
    <subcellularLocation>
        <location evidence="1">Cell membrane</location>
        <topology evidence="1">Single-pass membrane protein</topology>
    </subcellularLocation>
</comment>
<dbReference type="PANTHER" id="PTHR39083">
    <property type="entry name" value="CYCLIC DI-GMP-BINDING PROTEIN"/>
    <property type="match status" value="1"/>
</dbReference>
<evidence type="ECO:0000256" key="2">
    <source>
        <dbReference type="ARBA" id="ARBA00022475"/>
    </source>
</evidence>
<dbReference type="EMBL" id="JABXYK010000007">
    <property type="protein sequence ID" value="NVP56142.1"/>
    <property type="molecule type" value="Genomic_DNA"/>
</dbReference>
<evidence type="ECO:0000256" key="3">
    <source>
        <dbReference type="ARBA" id="ARBA00022692"/>
    </source>
</evidence>
<feature type="compositionally biased region" description="Low complexity" evidence="7">
    <location>
        <begin position="99"/>
        <end position="117"/>
    </location>
</feature>
<evidence type="ECO:0000256" key="1">
    <source>
        <dbReference type="ARBA" id="ARBA00004162"/>
    </source>
</evidence>
<comment type="similarity">
    <text evidence="6">Belongs to the AcsB/BcsB family.</text>
</comment>
<dbReference type="InterPro" id="IPR018513">
    <property type="entry name" value="Cell_synthase_bac"/>
</dbReference>
<keyword evidence="3 6" id="KW-0812">Transmembrane</keyword>
<feature type="transmembrane region" description="Helical" evidence="6">
    <location>
        <begin position="797"/>
        <end position="819"/>
    </location>
</feature>
<dbReference type="Gene3D" id="2.60.120.260">
    <property type="entry name" value="Galactose-binding domain-like"/>
    <property type="match status" value="2"/>
</dbReference>
<evidence type="ECO:0000256" key="7">
    <source>
        <dbReference type="SAM" id="MobiDB-lite"/>
    </source>
</evidence>
<feature type="compositionally biased region" description="Low complexity" evidence="7">
    <location>
        <begin position="83"/>
        <end position="92"/>
    </location>
</feature>
<protein>
    <recommendedName>
        <fullName evidence="6">Cyclic di-GMP-binding protein</fullName>
    </recommendedName>
    <alternativeName>
        <fullName evidence="6">Cellulose synthase regulatory subunit</fullName>
    </alternativeName>
</protein>
<comment type="function">
    <text evidence="6">Binds the cellulose synthase activator, bis-(3'-5') cyclic diguanylic acid (c-di-GMP).</text>
</comment>
<keyword evidence="6" id="KW-0732">Signal</keyword>
<keyword evidence="9" id="KW-1185">Reference proteome</keyword>
<dbReference type="PANTHER" id="PTHR39083:SF1">
    <property type="entry name" value="CYCLIC DI-GMP-BINDING PROTEIN"/>
    <property type="match status" value="1"/>
</dbReference>
<proteinExistence type="inferred from homology"/>
<evidence type="ECO:0000256" key="4">
    <source>
        <dbReference type="ARBA" id="ARBA00022989"/>
    </source>
</evidence>
<comment type="subunit">
    <text evidence="6">Tightly associated with the cellulose synthase catalytic subunit.</text>
</comment>
<reference evidence="8 9" key="1">
    <citation type="submission" date="2020-06" db="EMBL/GenBank/DDBJ databases">
        <title>Rhizobium sp.nov. isolated from the tomato plant.</title>
        <authorList>
            <person name="Thin K.K."/>
            <person name="Zhang X."/>
            <person name="He S."/>
        </authorList>
    </citation>
    <scope>NUCLEOTIDE SEQUENCE [LARGE SCALE GENOMIC DNA]</scope>
    <source>
        <strain evidence="8 9">DBTS2</strain>
    </source>
</reference>
<keyword evidence="2 6" id="KW-1003">Cell membrane</keyword>
<comment type="caution">
    <text evidence="8">The sequence shown here is derived from an EMBL/GenBank/DDBJ whole genome shotgun (WGS) entry which is preliminary data.</text>
</comment>
<comment type="pathway">
    <text evidence="6">Glycan metabolism; bacterial cellulose biosynthesis.</text>
</comment>
<feature type="chain" id="PRO_5044977616" description="Cyclic di-GMP-binding protein" evidence="6">
    <location>
        <begin position="22"/>
        <end position="826"/>
    </location>
</feature>
<evidence type="ECO:0000313" key="9">
    <source>
        <dbReference type="Proteomes" id="UP000659172"/>
    </source>
</evidence>
<keyword evidence="6" id="KW-0135">Cellulose biosynthesis</keyword>
<gene>
    <name evidence="8" type="ORF">HV823_12855</name>
</gene>
<organism evidence="8 9">
    <name type="scientific">Mycoplana rhizolycopersici</name>
    <dbReference type="NCBI Taxonomy" id="2746702"/>
    <lineage>
        <taxon>Bacteria</taxon>
        <taxon>Pseudomonadati</taxon>
        <taxon>Pseudomonadota</taxon>
        <taxon>Alphaproteobacteria</taxon>
        <taxon>Hyphomicrobiales</taxon>
        <taxon>Rhizobiaceae</taxon>
        <taxon>Mycoplana</taxon>
    </lineage>
</organism>
<name>A0ABX2QEE6_9HYPH</name>
<keyword evidence="5 6" id="KW-0472">Membrane</keyword>
<keyword evidence="6" id="KW-0997">Cell inner membrane</keyword>
<dbReference type="Pfam" id="PF03170">
    <property type="entry name" value="BcsB"/>
    <property type="match status" value="1"/>
</dbReference>
<sequence length="826" mass="87756">MRSLLAATLIASCAFAGTLHAQVMPFDMSGERPDEPAKQLPPATSPAPARPQPVTPAAPQTPQTPQAPPAAAQPPLTPPQPAAPATGPATPAQQPPDSTPAGQPAAQPASPASAATARQRHFVVPSDRLSLAGEFASREWTIYLTPDQAEAAARLNFGYRNSIYVAPEASTLSVQVNDTAIGETTIRSASGVTENSIELPYGLMRPGSNKISFSASQRHRTDCTVQSTYELWTDIVPEQTYLDFDTAKMTMPPTLDDIRAVGVNGHGQTRFNIVVPKLDQSASTTPLLRLSQALGMLAAMPNQVFEFSTTLPTQVSPGELTVVVGTAAELEGVLPRLPDGALSGGIAAFVENPATASRLLVLTGPSWPAVESIVENILAPVDRPENVSRSVLMTQRWTGMNTPLLTGSTRMPFSALGLKSTEFNGRRFRTGFNVGIPSDFFGNAYGEARILLDAAYSSDVLPGSHIDIYVNGNIASTVPITSSGGSVLRHLPIRFTMRHFRPGPNLIELEAVLLTRADQVCSPGSTASKEPRFALFDTSELRLGDFARIAQIPNLAAVAGTGFPYGRGESVDLFIDRIDNQTLSATATLLSQLAVVAGRPLRTIPKASAIATGEGDAIFVGQISQIPPLALAQTHLSEEAPKVWGTSAQSVPGNLNQDMLDEWRQKTSVISPFATISDWLGRNFDISLGSLRFAPGDEQMFLPPETANVVLSQGVAPSGNGTWLVLTAPTSEKLQGGASSLTQQTIWEQLDGSLTQYGVGDPALETRAATQVSFLPTQPFSIRNFRLIAANWLSTNILSFAVLLVCFSVLLGLATSALLSRFGKNR</sequence>
<keyword evidence="4 6" id="KW-1133">Transmembrane helix</keyword>